<evidence type="ECO:0000256" key="2">
    <source>
        <dbReference type="PROSITE-ProRule" id="PRU00117"/>
    </source>
</evidence>
<feature type="region of interest" description="Disordered" evidence="3">
    <location>
        <begin position="24"/>
        <end position="132"/>
    </location>
</feature>
<dbReference type="InterPro" id="IPR004087">
    <property type="entry name" value="KH_dom"/>
</dbReference>
<feature type="compositionally biased region" description="Polar residues" evidence="3">
    <location>
        <begin position="89"/>
        <end position="112"/>
    </location>
</feature>
<dbReference type="GO" id="GO:0003723">
    <property type="term" value="F:RNA binding"/>
    <property type="evidence" value="ECO:0007669"/>
    <property type="project" value="UniProtKB-UniRule"/>
</dbReference>
<dbReference type="PANTHER" id="PTHR10288">
    <property type="entry name" value="KH DOMAIN CONTAINING RNA BINDING PROTEIN"/>
    <property type="match status" value="1"/>
</dbReference>
<dbReference type="SUPFAM" id="SSF54791">
    <property type="entry name" value="Eukaryotic type KH-domain (KH-domain type I)"/>
    <property type="match status" value="3"/>
</dbReference>
<proteinExistence type="predicted"/>
<feature type="domain" description="K Homology" evidence="4">
    <location>
        <begin position="248"/>
        <end position="322"/>
    </location>
</feature>
<evidence type="ECO:0000313" key="5">
    <source>
        <dbReference type="EMBL" id="CAE0367448.1"/>
    </source>
</evidence>
<dbReference type="Pfam" id="PF00013">
    <property type="entry name" value="KH_1"/>
    <property type="match status" value="3"/>
</dbReference>
<dbReference type="Gene3D" id="3.30.1370.10">
    <property type="entry name" value="K Homology domain, type 1"/>
    <property type="match status" value="3"/>
</dbReference>
<dbReference type="InterPro" id="IPR036612">
    <property type="entry name" value="KH_dom_type_1_sf"/>
</dbReference>
<keyword evidence="1" id="KW-0677">Repeat</keyword>
<feature type="compositionally biased region" description="Polar residues" evidence="3">
    <location>
        <begin position="56"/>
        <end position="80"/>
    </location>
</feature>
<feature type="region of interest" description="Disordered" evidence="3">
    <location>
        <begin position="333"/>
        <end position="371"/>
    </location>
</feature>
<dbReference type="InterPro" id="IPR004088">
    <property type="entry name" value="KH_dom_type_1"/>
</dbReference>
<evidence type="ECO:0000256" key="3">
    <source>
        <dbReference type="SAM" id="MobiDB-lite"/>
    </source>
</evidence>
<reference evidence="5" key="1">
    <citation type="submission" date="2021-01" db="EMBL/GenBank/DDBJ databases">
        <authorList>
            <person name="Corre E."/>
            <person name="Pelletier E."/>
            <person name="Niang G."/>
            <person name="Scheremetjew M."/>
            <person name="Finn R."/>
            <person name="Kale V."/>
            <person name="Holt S."/>
            <person name="Cochrane G."/>
            <person name="Meng A."/>
            <person name="Brown T."/>
            <person name="Cohen L."/>
        </authorList>
    </citation>
    <scope>NUCLEOTIDE SEQUENCE</scope>
    <source>
        <strain evidence="5">CCMP1510</strain>
    </source>
</reference>
<feature type="compositionally biased region" description="Basic residues" evidence="3">
    <location>
        <begin position="342"/>
        <end position="371"/>
    </location>
</feature>
<feature type="compositionally biased region" description="Basic and acidic residues" evidence="3">
    <location>
        <begin position="24"/>
        <end position="42"/>
    </location>
</feature>
<dbReference type="EMBL" id="HBIJ01012010">
    <property type="protein sequence ID" value="CAE0367448.1"/>
    <property type="molecule type" value="Transcribed_RNA"/>
</dbReference>
<protein>
    <recommendedName>
        <fullName evidence="4">K Homology domain-containing protein</fullName>
    </recommendedName>
</protein>
<dbReference type="SMART" id="SM00322">
    <property type="entry name" value="KH"/>
    <property type="match status" value="3"/>
</dbReference>
<keyword evidence="2" id="KW-0694">RNA-binding</keyword>
<dbReference type="PROSITE" id="PS50084">
    <property type="entry name" value="KH_TYPE_1"/>
    <property type="match status" value="3"/>
</dbReference>
<name>A0A7S3JWP9_9STRA</name>
<evidence type="ECO:0000259" key="4">
    <source>
        <dbReference type="SMART" id="SM00322"/>
    </source>
</evidence>
<dbReference type="AlphaFoldDB" id="A0A7S3JWP9"/>
<feature type="domain" description="K Homology" evidence="4">
    <location>
        <begin position="394"/>
        <end position="464"/>
    </location>
</feature>
<evidence type="ECO:0000256" key="1">
    <source>
        <dbReference type="ARBA" id="ARBA00022737"/>
    </source>
</evidence>
<gene>
    <name evidence="5" type="ORF">ALAG00032_LOCUS8202</name>
</gene>
<sequence length="555" mass="58869">MSCGIRIAKRGFSEEERKEKIIESALKNKESEHRSISDEPSRKKSKTIIIAETKSIETAPTGTETEAMASTTAGIETENTGPGEKITNDSETLDQNSALQNQATGPSTTINGNEDEIGAGAPATAEQQSEQTLPQAVSKPGAVAQFAMASLAGRTIEAKLLIPNTKVGIVIGKGGAMINHIRESSKASLDIAEPGQQNNNQSALPQERVLTFNGDFAAVYTAFQMVQQHLSVASQQQDPNNSTVVPPSLIETTILVPRNKTGGLIGRSGASINRVRNDSGATVKVGAPEDMILSEPDFRKCLISGTLDQVMQAFALVIHKLEETLAGAARLPGGGTSMHPHDHNRHHQSGHHHHGGHQNQGGHHHHPHHHMANQNTQNAVYMTGPAAHQPLAPGTMPVQFQVPNESMGAVIGRAGATINQIRQMSGAKVDIAQSVPGMPMRLVTVTGTPEQIQMAQYLIQVKMGGGALPTSSYGVVQMASTQAAATAATAGAAGPGGHHEYAIAQQQYYKDNQLENYGQYANQQEYQQQLQQMAAHQMQGAQGAGGYAMGGYPGF</sequence>
<accession>A0A7S3JWP9</accession>
<organism evidence="5">
    <name type="scientific">Aureoumbra lagunensis</name>
    <dbReference type="NCBI Taxonomy" id="44058"/>
    <lineage>
        <taxon>Eukaryota</taxon>
        <taxon>Sar</taxon>
        <taxon>Stramenopiles</taxon>
        <taxon>Ochrophyta</taxon>
        <taxon>Pelagophyceae</taxon>
        <taxon>Pelagomonadales</taxon>
        <taxon>Aureoumbra</taxon>
    </lineage>
</organism>
<feature type="domain" description="K Homology" evidence="4">
    <location>
        <begin position="154"/>
        <end position="231"/>
    </location>
</feature>